<accession>A0A4R0R4U3</accession>
<feature type="region of interest" description="Disordered" evidence="1">
    <location>
        <begin position="357"/>
        <end position="426"/>
    </location>
</feature>
<sequence length="528" mass="56298">MPGRQKHLEAVLHGSFRSAITAGPVKVNRVPWRKRSKPAKLLPADKARLLERRIKKKAAYVASMEQSLKTVDDEAARLHAEHPEHSKQYHLRALMQKSKVSRTRRQPNIWNAVLHRTCQRMNKDIPAGQPKLNVTDSKVREACRKDYDQLSSADKKAILEELVEFREMKEQGVHSCNLSAQRDATSTMDGIQKEITNLHTRTGIEVVVMCVRGDATQTHPSFSYTTSDRLNNFFELIFKAPMGDVLTQMEAFCISGLSGLAQKSAATTAALKKSAMDLIQEKWVKISGGTTRLTYINFPTITAETGIVVRGWPLLEFKAPSKITTRAEATVLYNAWLNETARFERLTHEEHVEWVKTNMPSSSSEATPDANANGKRPAGVITGIHGTAIEAPLKKRKQRVKKVSSTSTSTSTTPTATTTVPAATSAAPTTVSAAAPLATATPSGAAPPTAATPLTAAAPPAAIALTPAAAAAASLSPCTAPLPVVTPIVAAPLVSAGASVPASTAPVAPATTSSAAAAASTLLTGGMM</sequence>
<evidence type="ECO:0000256" key="1">
    <source>
        <dbReference type="SAM" id="MobiDB-lite"/>
    </source>
</evidence>
<keyword evidence="3" id="KW-1185">Reference proteome</keyword>
<reference evidence="2 3" key="1">
    <citation type="submission" date="2018-11" db="EMBL/GenBank/DDBJ databases">
        <title>Genome assembly of Steccherinum ochraceum LE-BIN_3174, the white-rot fungus of the Steccherinaceae family (The Residual Polyporoid clade, Polyporales, Basidiomycota).</title>
        <authorList>
            <person name="Fedorova T.V."/>
            <person name="Glazunova O.A."/>
            <person name="Landesman E.O."/>
            <person name="Moiseenko K.V."/>
            <person name="Psurtseva N.V."/>
            <person name="Savinova O.S."/>
            <person name="Shakhova N.V."/>
            <person name="Tyazhelova T.V."/>
            <person name="Vasina D.V."/>
        </authorList>
    </citation>
    <scope>NUCLEOTIDE SEQUENCE [LARGE SCALE GENOMIC DNA]</scope>
    <source>
        <strain evidence="2 3">LE-BIN_3174</strain>
    </source>
</reference>
<name>A0A4R0R4U3_9APHY</name>
<dbReference type="AlphaFoldDB" id="A0A4R0R4U3"/>
<proteinExistence type="predicted"/>
<evidence type="ECO:0000313" key="2">
    <source>
        <dbReference type="EMBL" id="TCD61103.1"/>
    </source>
</evidence>
<organism evidence="2 3">
    <name type="scientific">Steccherinum ochraceum</name>
    <dbReference type="NCBI Taxonomy" id="92696"/>
    <lineage>
        <taxon>Eukaryota</taxon>
        <taxon>Fungi</taxon>
        <taxon>Dikarya</taxon>
        <taxon>Basidiomycota</taxon>
        <taxon>Agaricomycotina</taxon>
        <taxon>Agaricomycetes</taxon>
        <taxon>Polyporales</taxon>
        <taxon>Steccherinaceae</taxon>
        <taxon>Steccherinum</taxon>
    </lineage>
</organism>
<dbReference type="EMBL" id="RWJN01000504">
    <property type="protein sequence ID" value="TCD61103.1"/>
    <property type="molecule type" value="Genomic_DNA"/>
</dbReference>
<protein>
    <submittedName>
        <fullName evidence="2">Uncharacterized protein</fullName>
    </submittedName>
</protein>
<comment type="caution">
    <text evidence="2">The sequence shown here is derived from an EMBL/GenBank/DDBJ whole genome shotgun (WGS) entry which is preliminary data.</text>
</comment>
<gene>
    <name evidence="2" type="ORF">EIP91_009020</name>
</gene>
<dbReference type="STRING" id="92696.A0A4R0R4U3"/>
<evidence type="ECO:0000313" key="3">
    <source>
        <dbReference type="Proteomes" id="UP000292702"/>
    </source>
</evidence>
<dbReference type="Proteomes" id="UP000292702">
    <property type="component" value="Unassembled WGS sequence"/>
</dbReference>
<dbReference type="OrthoDB" id="3267359at2759"/>
<feature type="compositionally biased region" description="Low complexity" evidence="1">
    <location>
        <begin position="404"/>
        <end position="426"/>
    </location>
</feature>